<keyword evidence="2" id="KW-1185">Reference proteome</keyword>
<reference evidence="2" key="1">
    <citation type="submission" date="2016-10" db="EMBL/GenBank/DDBJ databases">
        <authorList>
            <person name="Varghese N."/>
            <person name="Submissions S."/>
        </authorList>
    </citation>
    <scope>NUCLEOTIDE SEQUENCE [LARGE SCALE GENOMIC DNA]</scope>
    <source>
        <strain evidence="2">DSM 3384</strain>
    </source>
</reference>
<accession>A0A1H2HLA2</accession>
<evidence type="ECO:0000313" key="2">
    <source>
        <dbReference type="Proteomes" id="UP000199608"/>
    </source>
</evidence>
<gene>
    <name evidence="1" type="ORF">SAMN04487931_106309</name>
</gene>
<protein>
    <recommendedName>
        <fullName evidence="3">Transposase</fullName>
    </recommendedName>
</protein>
<organism evidence="1 2">
    <name type="scientific">Desulfobacula phenolica</name>
    <dbReference type="NCBI Taxonomy" id="90732"/>
    <lineage>
        <taxon>Bacteria</taxon>
        <taxon>Pseudomonadati</taxon>
        <taxon>Thermodesulfobacteriota</taxon>
        <taxon>Desulfobacteria</taxon>
        <taxon>Desulfobacterales</taxon>
        <taxon>Desulfobacteraceae</taxon>
        <taxon>Desulfobacula</taxon>
    </lineage>
</organism>
<evidence type="ECO:0008006" key="3">
    <source>
        <dbReference type="Google" id="ProtNLM"/>
    </source>
</evidence>
<proteinExistence type="predicted"/>
<name>A0A1H2HLA2_9BACT</name>
<sequence length="66" mass="7439">MDNRNNITIGVDLGDKFQIAVVFDGDSNELKIAKVINTKTGVSKFLKLWLYFNPNLFKSKPSSFSL</sequence>
<evidence type="ECO:0000313" key="1">
    <source>
        <dbReference type="EMBL" id="SDU32509.1"/>
    </source>
</evidence>
<dbReference type="EMBL" id="FNLL01000006">
    <property type="protein sequence ID" value="SDU32509.1"/>
    <property type="molecule type" value="Genomic_DNA"/>
</dbReference>
<dbReference type="AlphaFoldDB" id="A0A1H2HLA2"/>
<dbReference type="Proteomes" id="UP000199608">
    <property type="component" value="Unassembled WGS sequence"/>
</dbReference>